<keyword evidence="3" id="KW-1185">Reference proteome</keyword>
<dbReference type="Pfam" id="PF13589">
    <property type="entry name" value="HATPase_c_3"/>
    <property type="match status" value="1"/>
</dbReference>
<evidence type="ECO:0000313" key="2">
    <source>
        <dbReference type="EMBL" id="RSK48931.1"/>
    </source>
</evidence>
<dbReference type="Proteomes" id="UP000273500">
    <property type="component" value="Unassembled WGS sequence"/>
</dbReference>
<dbReference type="InterPro" id="IPR011856">
    <property type="entry name" value="tRNA_endonuc-like_dom_sf"/>
</dbReference>
<comment type="caution">
    <text evidence="2">The sequence shown here is derived from an EMBL/GenBank/DDBJ whole genome shotgun (WGS) entry which is preliminary data.</text>
</comment>
<dbReference type="Gene3D" id="3.40.1350.10">
    <property type="match status" value="1"/>
</dbReference>
<dbReference type="RefSeq" id="WP_125419718.1">
    <property type="nucleotide sequence ID" value="NZ_RWIT01000004.1"/>
</dbReference>
<dbReference type="Gene3D" id="3.30.565.10">
    <property type="entry name" value="Histidine kinase-like ATPase, C-terminal domain"/>
    <property type="match status" value="1"/>
</dbReference>
<dbReference type="EMBL" id="RWIT01000004">
    <property type="protein sequence ID" value="RSK48931.1"/>
    <property type="molecule type" value="Genomic_DNA"/>
</dbReference>
<proteinExistence type="predicted"/>
<dbReference type="SUPFAM" id="SSF55874">
    <property type="entry name" value="ATPase domain of HSP90 chaperone/DNA topoisomerase II/histidine kinase"/>
    <property type="match status" value="1"/>
</dbReference>
<dbReference type="InterPro" id="IPR025359">
    <property type="entry name" value="SduA_C"/>
</dbReference>
<accession>A0A3R9P2U3</accession>
<dbReference type="Pfam" id="PF14082">
    <property type="entry name" value="SduA_C"/>
    <property type="match status" value="1"/>
</dbReference>
<feature type="domain" description="Shedu protein SduA C-terminal" evidence="1">
    <location>
        <begin position="442"/>
        <end position="518"/>
    </location>
</feature>
<protein>
    <submittedName>
        <fullName evidence="2">DUF4263 domain-containing protein</fullName>
    </submittedName>
</protein>
<organism evidence="2 3">
    <name type="scientific">Hymenobacter rigui</name>
    <dbReference type="NCBI Taxonomy" id="334424"/>
    <lineage>
        <taxon>Bacteria</taxon>
        <taxon>Pseudomonadati</taxon>
        <taxon>Bacteroidota</taxon>
        <taxon>Cytophagia</taxon>
        <taxon>Cytophagales</taxon>
        <taxon>Hymenobacteraceae</taxon>
        <taxon>Hymenobacter</taxon>
    </lineage>
</organism>
<dbReference type="GO" id="GO:0003676">
    <property type="term" value="F:nucleic acid binding"/>
    <property type="evidence" value="ECO:0007669"/>
    <property type="project" value="InterPro"/>
</dbReference>
<evidence type="ECO:0000259" key="1">
    <source>
        <dbReference type="Pfam" id="PF14082"/>
    </source>
</evidence>
<name>A0A3R9P2U3_9BACT</name>
<evidence type="ECO:0000313" key="3">
    <source>
        <dbReference type="Proteomes" id="UP000273500"/>
    </source>
</evidence>
<dbReference type="AlphaFoldDB" id="A0A3R9P2U3"/>
<dbReference type="InterPro" id="IPR036890">
    <property type="entry name" value="HATPase_C_sf"/>
</dbReference>
<reference evidence="2 3" key="1">
    <citation type="submission" date="2018-12" db="EMBL/GenBank/DDBJ databases">
        <authorList>
            <person name="Feng G."/>
            <person name="Zhu H."/>
        </authorList>
    </citation>
    <scope>NUCLEOTIDE SEQUENCE [LARGE SCALE GENOMIC DNA]</scope>
    <source>
        <strain evidence="2 3">KCTC 12533</strain>
    </source>
</reference>
<gene>
    <name evidence="2" type="ORF">EI291_10245</name>
</gene>
<sequence length="595" mass="67526">MASNRFKVDAKIAGLLGENYRSSEHALRELVDNSWDADSKNVWISLPPFLTPITDDFKIIFMDDGTGMTPEEVRSEYMTIARNRRERKGDNTSNGRLVKGRKGIGKFAGLFVGSTMRLETVARGKKTILTIEKEELSKAKRDIEDIDLPIEEINCNEEDGTTITIYNINQNLLYPNPERLKLILIMEYGRQDHFNIYVNNERLDVTDVKGQSFEYKEVLADLGPVNLRFVISDTSHKLRQPGISIRVGGKAVGKPTFFDVDKNNPDIPGKLLKRLYGEVEANDLLNYVTADWGTVIENSHAFVALHGFVSDKIEHAIRNEFKNEISLAKARIQKQVHIELQKLPEYKREYAKKALDKVINNFYTLPENKLRSLISVVLDTIEKDEYWEVIKALDEAQHADVSSFADALNLFGLVEMAMMSKQTASRINFLLMLQKLVNDPKTEEKEIHKAIENNLWILGPEYSIMASNVTLKTVIKRITGRNQYNGSHSQNRPDLLLTQNVLGHYLLIEFKRPSHTLSRNDIAQAADYRQEITPFLTGSAIDIIVLGGKSNINSLYSHGEGIKVLTFNDVISNAHTLLNWLLSQLNQNPSPLTRV</sequence>
<dbReference type="OrthoDB" id="860778at2"/>